<protein>
    <submittedName>
        <fullName evidence="3">YceI family protein</fullName>
    </submittedName>
</protein>
<evidence type="ECO:0000313" key="3">
    <source>
        <dbReference type="EMBL" id="KAA1251172.1"/>
    </source>
</evidence>
<dbReference type="Gene3D" id="2.40.128.110">
    <property type="entry name" value="Lipid/polyisoprenoid-binding, YceI-like"/>
    <property type="match status" value="1"/>
</dbReference>
<sequence length="177" mass="19094">MTTLETLLNDPDAVGAWTVAPDHSAVRFTIKNMWGLFAVKGKFTEFSGRGELSDDGAVSGHLEIDVASLRTGVGPRDKHLLSADFFDADRCPEIRVVVTALHPLKGRHAELRANFTIKSITDPVPMRVAVTDFEDGSVRISGEAEIDRTQFGLGWNKLGIIAATATASAELVFVKAS</sequence>
<dbReference type="InterPro" id="IPR007372">
    <property type="entry name" value="Lipid/polyisoprenoid-bd_YceI"/>
</dbReference>
<dbReference type="RefSeq" id="WP_149653040.1">
    <property type="nucleotide sequence ID" value="NZ_VTZN01000021.1"/>
</dbReference>
<reference evidence="3 4" key="1">
    <citation type="submission" date="2019-09" db="EMBL/GenBank/DDBJ databases">
        <title>Report of infection by Mycobacterium simiae a patient suffering from pulmonary tuberculosis.</title>
        <authorList>
            <person name="Mohanty P.S."/>
            <person name="Bansal A.K."/>
            <person name="Singh H."/>
            <person name="Sharma S."/>
            <person name="Patil S.A."/>
            <person name="Upadhaya P."/>
            <person name="Singh P.K."/>
            <person name="Kumar D."/>
            <person name="Kumar S."/>
            <person name="Singh R.K."/>
            <person name="Chaudhary B."/>
        </authorList>
    </citation>
    <scope>NUCLEOTIDE SEQUENCE [LARGE SCALE GENOMIC DNA]</scope>
    <source>
        <strain evidence="3 4">JAL-560-SIM</strain>
    </source>
</reference>
<dbReference type="OrthoDB" id="9811006at2"/>
<keyword evidence="4" id="KW-1185">Reference proteome</keyword>
<gene>
    <name evidence="3" type="ORF">F0Q45_05840</name>
</gene>
<dbReference type="SUPFAM" id="SSF101874">
    <property type="entry name" value="YceI-like"/>
    <property type="match status" value="1"/>
</dbReference>
<dbReference type="SMART" id="SM00867">
    <property type="entry name" value="YceI"/>
    <property type="match status" value="1"/>
</dbReference>
<comment type="similarity">
    <text evidence="1">Belongs to the UPF0312 family.</text>
</comment>
<dbReference type="PANTHER" id="PTHR34406:SF1">
    <property type="entry name" value="PROTEIN YCEI"/>
    <property type="match status" value="1"/>
</dbReference>
<dbReference type="InterPro" id="IPR036761">
    <property type="entry name" value="TTHA0802/YceI-like_sf"/>
</dbReference>
<dbReference type="EMBL" id="VTZN01000021">
    <property type="protein sequence ID" value="KAA1251172.1"/>
    <property type="molecule type" value="Genomic_DNA"/>
</dbReference>
<dbReference type="Pfam" id="PF04264">
    <property type="entry name" value="YceI"/>
    <property type="match status" value="1"/>
</dbReference>
<proteinExistence type="inferred from homology"/>
<evidence type="ECO:0000259" key="2">
    <source>
        <dbReference type="SMART" id="SM00867"/>
    </source>
</evidence>
<dbReference type="PANTHER" id="PTHR34406">
    <property type="entry name" value="PROTEIN YCEI"/>
    <property type="match status" value="1"/>
</dbReference>
<feature type="domain" description="Lipid/polyisoprenoid-binding YceI-like" evidence="2">
    <location>
        <begin position="16"/>
        <end position="174"/>
    </location>
</feature>
<accession>A0A5B1BT98</accession>
<name>A0A5B1BT98_MYCSI</name>
<dbReference type="AlphaFoldDB" id="A0A5B1BT98"/>
<organism evidence="3 4">
    <name type="scientific">Mycobacterium simiae</name>
    <name type="common">Mycobacterium habana</name>
    <dbReference type="NCBI Taxonomy" id="1784"/>
    <lineage>
        <taxon>Bacteria</taxon>
        <taxon>Bacillati</taxon>
        <taxon>Actinomycetota</taxon>
        <taxon>Actinomycetes</taxon>
        <taxon>Mycobacteriales</taxon>
        <taxon>Mycobacteriaceae</taxon>
        <taxon>Mycobacterium</taxon>
        <taxon>Mycobacterium simiae complex</taxon>
    </lineage>
</organism>
<evidence type="ECO:0000313" key="4">
    <source>
        <dbReference type="Proteomes" id="UP000324701"/>
    </source>
</evidence>
<comment type="caution">
    <text evidence="3">The sequence shown here is derived from an EMBL/GenBank/DDBJ whole genome shotgun (WGS) entry which is preliminary data.</text>
</comment>
<dbReference type="Proteomes" id="UP000324701">
    <property type="component" value="Unassembled WGS sequence"/>
</dbReference>
<evidence type="ECO:0000256" key="1">
    <source>
        <dbReference type="ARBA" id="ARBA00008812"/>
    </source>
</evidence>